<gene>
    <name evidence="1" type="ORF">H9738_08575</name>
</gene>
<dbReference type="EMBL" id="DXFG01000172">
    <property type="protein sequence ID" value="HIX37907.1"/>
    <property type="molecule type" value="Genomic_DNA"/>
</dbReference>
<organism evidence="1 2">
    <name type="scientific">Candidatus Blautia pullistercoris</name>
    <dbReference type="NCBI Taxonomy" id="2838499"/>
    <lineage>
        <taxon>Bacteria</taxon>
        <taxon>Bacillati</taxon>
        <taxon>Bacillota</taxon>
        <taxon>Clostridia</taxon>
        <taxon>Lachnospirales</taxon>
        <taxon>Lachnospiraceae</taxon>
        <taxon>Blautia</taxon>
    </lineage>
</organism>
<accession>A0A9D1VM02</accession>
<protein>
    <submittedName>
        <fullName evidence="1">Uncharacterized protein</fullName>
    </submittedName>
</protein>
<proteinExistence type="predicted"/>
<name>A0A9D1VM02_9FIRM</name>
<sequence length="51" mass="5805">MLPFSVEEPEKITGILQEIKPQVVISRRESFPKEGNLSVEQVMDHLTNPGR</sequence>
<dbReference type="AlphaFoldDB" id="A0A9D1VM02"/>
<dbReference type="Proteomes" id="UP000824230">
    <property type="component" value="Unassembled WGS sequence"/>
</dbReference>
<evidence type="ECO:0000313" key="2">
    <source>
        <dbReference type="Proteomes" id="UP000824230"/>
    </source>
</evidence>
<comment type="caution">
    <text evidence="1">The sequence shown here is derived from an EMBL/GenBank/DDBJ whole genome shotgun (WGS) entry which is preliminary data.</text>
</comment>
<evidence type="ECO:0000313" key="1">
    <source>
        <dbReference type="EMBL" id="HIX37907.1"/>
    </source>
</evidence>
<reference evidence="1" key="2">
    <citation type="submission" date="2021-04" db="EMBL/GenBank/DDBJ databases">
        <authorList>
            <person name="Gilroy R."/>
        </authorList>
    </citation>
    <scope>NUCLEOTIDE SEQUENCE</scope>
    <source>
        <strain evidence="1">ChiHjej12B11-1927</strain>
    </source>
</reference>
<reference evidence="1" key="1">
    <citation type="journal article" date="2021" name="PeerJ">
        <title>Extensive microbial diversity within the chicken gut microbiome revealed by metagenomics and culture.</title>
        <authorList>
            <person name="Gilroy R."/>
            <person name="Ravi A."/>
            <person name="Getino M."/>
            <person name="Pursley I."/>
            <person name="Horton D.L."/>
            <person name="Alikhan N.F."/>
            <person name="Baker D."/>
            <person name="Gharbi K."/>
            <person name="Hall N."/>
            <person name="Watson M."/>
            <person name="Adriaenssens E.M."/>
            <person name="Foster-Nyarko E."/>
            <person name="Jarju S."/>
            <person name="Secka A."/>
            <person name="Antonio M."/>
            <person name="Oren A."/>
            <person name="Chaudhuri R.R."/>
            <person name="La Ragione R."/>
            <person name="Hildebrand F."/>
            <person name="Pallen M.J."/>
        </authorList>
    </citation>
    <scope>NUCLEOTIDE SEQUENCE</scope>
    <source>
        <strain evidence="1">ChiHjej12B11-1927</strain>
    </source>
</reference>